<gene>
    <name evidence="1" type="ORF">NATSA_12495</name>
</gene>
<comment type="caution">
    <text evidence="1">The sequence shown here is derived from an EMBL/GenBank/DDBJ whole genome shotgun (WGS) entry which is preliminary data.</text>
</comment>
<reference evidence="1" key="1">
    <citation type="submission" date="2021-02" db="EMBL/GenBank/DDBJ databases">
        <title>Natronogracilivirga saccharolytica gen. nov. sp. nov. a new anaerobic, haloalkiliphilic carbohydrate-fermenting bacterium from soda lake and proposing of Cyclonatronumiaceae fam. nov. in the phylum Balneolaeota.</title>
        <authorList>
            <person name="Zhilina T.N."/>
            <person name="Sorokin D.Y."/>
            <person name="Zavarzina D.G."/>
            <person name="Toshchakov S.V."/>
            <person name="Kublanov I.V."/>
        </authorList>
    </citation>
    <scope>NUCLEOTIDE SEQUENCE</scope>
    <source>
        <strain evidence="1">Z-1702</strain>
    </source>
</reference>
<dbReference type="AlphaFoldDB" id="A0A8J7UWB4"/>
<dbReference type="Pfam" id="PF08843">
    <property type="entry name" value="AbiEii"/>
    <property type="match status" value="1"/>
</dbReference>
<dbReference type="RefSeq" id="WP_210512944.1">
    <property type="nucleotide sequence ID" value="NZ_JAFIDN010000011.1"/>
</dbReference>
<organism evidence="1 2">
    <name type="scientific">Natronogracilivirga saccharolytica</name>
    <dbReference type="NCBI Taxonomy" id="2812953"/>
    <lineage>
        <taxon>Bacteria</taxon>
        <taxon>Pseudomonadati</taxon>
        <taxon>Balneolota</taxon>
        <taxon>Balneolia</taxon>
        <taxon>Balneolales</taxon>
        <taxon>Cyclonatronaceae</taxon>
        <taxon>Natronogracilivirga</taxon>
    </lineage>
</organism>
<keyword evidence="1" id="KW-0808">Transferase</keyword>
<dbReference type="InterPro" id="IPR014942">
    <property type="entry name" value="AbiEii"/>
</dbReference>
<keyword evidence="2" id="KW-1185">Reference proteome</keyword>
<evidence type="ECO:0000313" key="2">
    <source>
        <dbReference type="Proteomes" id="UP000673975"/>
    </source>
</evidence>
<dbReference type="EMBL" id="JAFIDN010000011">
    <property type="protein sequence ID" value="MBP3193486.1"/>
    <property type="molecule type" value="Genomic_DNA"/>
</dbReference>
<protein>
    <submittedName>
        <fullName evidence="1">Nucleotidyl transferase AbiEii/AbiGii toxin family protein</fullName>
    </submittedName>
</protein>
<proteinExistence type="predicted"/>
<dbReference type="Gene3D" id="3.10.450.620">
    <property type="entry name" value="JHP933, nucleotidyltransferase-like core domain"/>
    <property type="match status" value="1"/>
</dbReference>
<dbReference type="Proteomes" id="UP000673975">
    <property type="component" value="Unassembled WGS sequence"/>
</dbReference>
<dbReference type="GO" id="GO:0016740">
    <property type="term" value="F:transferase activity"/>
    <property type="evidence" value="ECO:0007669"/>
    <property type="project" value="UniProtKB-KW"/>
</dbReference>
<name>A0A8J7UWB4_9BACT</name>
<evidence type="ECO:0000313" key="1">
    <source>
        <dbReference type="EMBL" id="MBP3193486.1"/>
    </source>
</evidence>
<sequence>MIPRAYITEWSSVVPWQTDEQIEQDLIICRALCEIYQDEFLSEKLAFRGGTALHKLYLSPQPRYSEDIDLVQIVGEPIKPVIRRLRERLSFLGDASINQKKDNNTLSFRVAAESDPSIVLRLKIEINCREHFSMMGYFHKPFQVASSWFNGECEITTYRLEELTGSKLRAMYQRKKGRDLFDLYKVLINRKPFDEQEAIACYQRYMELSGGKSPTKRQYLLNLDKKMTDSEFFGDLEALVRPDESFDWQEAYEVVRERLIERI</sequence>
<accession>A0A8J7UWB4</accession>